<dbReference type="RefSeq" id="WP_119116472.1">
    <property type="nucleotide sequence ID" value="NZ_QWVS01000013.1"/>
</dbReference>
<sequence length="52" mass="6253">MPYYYGFGRYEDDYMVPPRTTKQDILALIDLAIDTEDEVWFLSLTDRLKNME</sequence>
<dbReference type="Proteomes" id="UP000266016">
    <property type="component" value="Unassembled WGS sequence"/>
</dbReference>
<protein>
    <submittedName>
        <fullName evidence="2">IDEAL domain-containing protein</fullName>
    </submittedName>
</protein>
<reference evidence="2 3" key="1">
    <citation type="submission" date="2018-08" db="EMBL/GenBank/DDBJ databases">
        <title>Bacillus jemisoniae sp. nov., Bacillus chryseoplanitiae sp. nov., Bacillus resnikiae sp. nov., and Bacillus frankliniae sp. nov., isolated from Viking spacecraft and associated surfaces.</title>
        <authorList>
            <person name="Seuylemezian A."/>
            <person name="Vaishampayan P."/>
        </authorList>
    </citation>
    <scope>NUCLEOTIDE SEQUENCE [LARGE SCALE GENOMIC DNA]</scope>
    <source>
        <strain evidence="2 3">MA001</strain>
    </source>
</reference>
<dbReference type="InterPro" id="IPR014957">
    <property type="entry name" value="IDEAL_dom"/>
</dbReference>
<dbReference type="AlphaFoldDB" id="A0A398BB79"/>
<dbReference type="InterPro" id="IPR027393">
    <property type="entry name" value="Virus_scaffolding_prot_C"/>
</dbReference>
<comment type="caution">
    <text evidence="2">The sequence shown here is derived from an EMBL/GenBank/DDBJ whole genome shotgun (WGS) entry which is preliminary data.</text>
</comment>
<dbReference type="Pfam" id="PF08858">
    <property type="entry name" value="IDEAL"/>
    <property type="match status" value="1"/>
</dbReference>
<feature type="domain" description="IDEAL" evidence="1">
    <location>
        <begin position="20"/>
        <end position="48"/>
    </location>
</feature>
<name>A0A398BB79_9BACI</name>
<dbReference type="Gene3D" id="4.10.810.10">
    <property type="entry name" value="Virus Scaffolding Protein, Chain A"/>
    <property type="match status" value="1"/>
</dbReference>
<evidence type="ECO:0000313" key="2">
    <source>
        <dbReference type="EMBL" id="RID87077.1"/>
    </source>
</evidence>
<accession>A0A398BB79</accession>
<evidence type="ECO:0000313" key="3">
    <source>
        <dbReference type="Proteomes" id="UP000266016"/>
    </source>
</evidence>
<dbReference type="EMBL" id="QWVS01000013">
    <property type="protein sequence ID" value="RID87077.1"/>
    <property type="molecule type" value="Genomic_DNA"/>
</dbReference>
<gene>
    <name evidence="2" type="ORF">D1953_07110</name>
</gene>
<organism evidence="2 3">
    <name type="scientific">Peribacillus asahii</name>
    <dbReference type="NCBI Taxonomy" id="228899"/>
    <lineage>
        <taxon>Bacteria</taxon>
        <taxon>Bacillati</taxon>
        <taxon>Bacillota</taxon>
        <taxon>Bacilli</taxon>
        <taxon>Bacillales</taxon>
        <taxon>Bacillaceae</taxon>
        <taxon>Peribacillus</taxon>
    </lineage>
</organism>
<evidence type="ECO:0000259" key="1">
    <source>
        <dbReference type="Pfam" id="PF08858"/>
    </source>
</evidence>
<proteinExistence type="predicted"/>
<keyword evidence="3" id="KW-1185">Reference proteome</keyword>